<evidence type="ECO:0000313" key="4">
    <source>
        <dbReference type="Proteomes" id="UP000218606"/>
    </source>
</evidence>
<dbReference type="PROSITE" id="PS51257">
    <property type="entry name" value="PROKAR_LIPOPROTEIN"/>
    <property type="match status" value="1"/>
</dbReference>
<protein>
    <submittedName>
        <fullName evidence="3">Zn-dependent hydrolase of the beta-lactamase fold protein</fullName>
    </submittedName>
</protein>
<dbReference type="PANTHER" id="PTHR15032">
    <property type="entry name" value="N-ACYL-PHOSPHATIDYLETHANOLAMINE-HYDROLYZING PHOSPHOLIPASE D"/>
    <property type="match status" value="1"/>
</dbReference>
<gene>
    <name evidence="3" type="ORF">PhaeoP13_00728</name>
</gene>
<evidence type="ECO:0000259" key="2">
    <source>
        <dbReference type="Pfam" id="PF12706"/>
    </source>
</evidence>
<dbReference type="Gene3D" id="3.60.15.10">
    <property type="entry name" value="Ribonuclease Z/Hydroxyacylglutathione hydrolase-like"/>
    <property type="match status" value="1"/>
</dbReference>
<dbReference type="AlphaFoldDB" id="A0AAN1GPB4"/>
<sequence length="367" mass="39726">MKLRSTALLTAGIFALLGACTSYETRNKIQIMSSSTPSHHTANHRFRNPPGSPVREGSAGEMLGFIMNQLFSSFKTPIPSDHVLGGDEFRRQLAQARNPSVTWLGHSAFIIRLGGKIILTDPFLGETAGPAGFGPKRFVAAPITGAELPKADVLLVSHNHYDHLDAPTIEAYPYKADIQVIVPLGLGAFFTSRGYSKVIEQDWWESWHSGALKISTLPALHNSGRGLRDKNKTLWASFGIFTDEGRIWFSGDTASGPVFDEIGKRAGPFDLALVAIGAYEPRKLMKGAHVTPEEAVELAMKVGARAAIGMHWGTIALTPENPFEAPIKFRKAAEKLGLGAEKAVVMKIGETVNLSAGDLTPPHLVQR</sequence>
<dbReference type="InterPro" id="IPR036866">
    <property type="entry name" value="RibonucZ/Hydroxyglut_hydro"/>
</dbReference>
<reference evidence="3 4" key="1">
    <citation type="journal article" date="2017" name="Front. Microbiol.">
        <title>Phaeobacter piscinae sp. nov., a species of the Roseobacter group and potential aquaculture probiont.</title>
        <authorList>
            <person name="Sonnenschein E.C."/>
            <person name="Phippen C.B.W."/>
            <person name="Nielsen K.F."/>
            <person name="Mateiu R.V."/>
            <person name="Melchiorsen J."/>
            <person name="Gram L."/>
            <person name="Overmann J."/>
            <person name="Freese H.M."/>
        </authorList>
    </citation>
    <scope>NUCLEOTIDE SEQUENCE [LARGE SCALE GENOMIC DNA]</scope>
    <source>
        <strain evidence="3 4">P13</strain>
    </source>
</reference>
<dbReference type="EMBL" id="CP010767">
    <property type="protein sequence ID" value="ATG42688.1"/>
    <property type="molecule type" value="Genomic_DNA"/>
</dbReference>
<dbReference type="PANTHER" id="PTHR15032:SF4">
    <property type="entry name" value="N-ACYL-PHOSPHATIDYLETHANOLAMINE-HYDROLYZING PHOSPHOLIPASE D"/>
    <property type="match status" value="1"/>
</dbReference>
<organism evidence="3 4">
    <name type="scientific">Phaeobacter piscinae</name>
    <dbReference type="NCBI Taxonomy" id="1580596"/>
    <lineage>
        <taxon>Bacteria</taxon>
        <taxon>Pseudomonadati</taxon>
        <taxon>Pseudomonadota</taxon>
        <taxon>Alphaproteobacteria</taxon>
        <taxon>Rhodobacterales</taxon>
        <taxon>Roseobacteraceae</taxon>
        <taxon>Phaeobacter</taxon>
    </lineage>
</organism>
<dbReference type="InterPro" id="IPR001279">
    <property type="entry name" value="Metallo-B-lactamas"/>
</dbReference>
<evidence type="ECO:0000313" key="3">
    <source>
        <dbReference type="EMBL" id="ATG42688.1"/>
    </source>
</evidence>
<feature type="region of interest" description="Disordered" evidence="1">
    <location>
        <begin position="33"/>
        <end position="58"/>
    </location>
</feature>
<evidence type="ECO:0000256" key="1">
    <source>
        <dbReference type="SAM" id="MobiDB-lite"/>
    </source>
</evidence>
<accession>A0AAN1GPB4</accession>
<dbReference type="GO" id="GO:0005737">
    <property type="term" value="C:cytoplasm"/>
    <property type="evidence" value="ECO:0007669"/>
    <property type="project" value="TreeGrafter"/>
</dbReference>
<name>A0AAN1GPB4_9RHOB</name>
<keyword evidence="3" id="KW-0378">Hydrolase</keyword>
<dbReference type="Pfam" id="PF12706">
    <property type="entry name" value="Lactamase_B_2"/>
    <property type="match status" value="1"/>
</dbReference>
<proteinExistence type="predicted"/>
<dbReference type="Proteomes" id="UP000218606">
    <property type="component" value="Chromosome"/>
</dbReference>
<feature type="domain" description="Metallo-beta-lactamase" evidence="2">
    <location>
        <begin position="118"/>
        <end position="312"/>
    </location>
</feature>
<dbReference type="GO" id="GO:0016787">
    <property type="term" value="F:hydrolase activity"/>
    <property type="evidence" value="ECO:0007669"/>
    <property type="project" value="UniProtKB-KW"/>
</dbReference>
<dbReference type="SUPFAM" id="SSF56281">
    <property type="entry name" value="Metallo-hydrolase/oxidoreductase"/>
    <property type="match status" value="1"/>
</dbReference>